<evidence type="ECO:0000259" key="1">
    <source>
        <dbReference type="Pfam" id="PF07727"/>
    </source>
</evidence>
<sequence length="334" mass="38303">MKYILYRMQKQKIQQLMKRHLNISTRKKAGMLRLNLSRKTTHGHSLNSLHISEGLDVKSAFLHGGPNEEVYVDQRRGYEKSGREHCVYKLHKALYGLKQAPRAWYIKIEAHFLKQGDVEDLMKKFKTSMIKEFDISDLGYMNYFLGIEVTQGNVGIFICQKRYVEELLERFGMSHNNSVCNPIVPGTRIDKDIGGNLVDETYYKQIVGSLMYLTSTRPDIMFATSSIIKSMSRPSKIHKQIAKRILRYLKGTTDYGIFYQKGAVGGELVAYTDSDYARDTEDMKSTTGYVFKLSSGVVTWSSEKQSIVTLSIREAEFMAATFCASQAIWMKRIL</sequence>
<feature type="domain" description="Reverse transcriptase Ty1/copia-type" evidence="1">
    <location>
        <begin position="54"/>
        <end position="112"/>
    </location>
</feature>
<dbReference type="EMBL" id="BAABME010023664">
    <property type="protein sequence ID" value="GAA0168533.1"/>
    <property type="molecule type" value="Genomic_DNA"/>
</dbReference>
<organism evidence="2 3">
    <name type="scientific">Lithospermum erythrorhizon</name>
    <name type="common">Purple gromwell</name>
    <name type="synonym">Lithospermum officinale var. erythrorhizon</name>
    <dbReference type="NCBI Taxonomy" id="34254"/>
    <lineage>
        <taxon>Eukaryota</taxon>
        <taxon>Viridiplantae</taxon>
        <taxon>Streptophyta</taxon>
        <taxon>Embryophyta</taxon>
        <taxon>Tracheophyta</taxon>
        <taxon>Spermatophyta</taxon>
        <taxon>Magnoliopsida</taxon>
        <taxon>eudicotyledons</taxon>
        <taxon>Gunneridae</taxon>
        <taxon>Pentapetalae</taxon>
        <taxon>asterids</taxon>
        <taxon>lamiids</taxon>
        <taxon>Boraginales</taxon>
        <taxon>Boraginaceae</taxon>
        <taxon>Boraginoideae</taxon>
        <taxon>Lithospermeae</taxon>
        <taxon>Lithospermum</taxon>
    </lineage>
</organism>
<dbReference type="Proteomes" id="UP001454036">
    <property type="component" value="Unassembled WGS sequence"/>
</dbReference>
<dbReference type="InterPro" id="IPR013103">
    <property type="entry name" value="RVT_2"/>
</dbReference>
<dbReference type="PANTHER" id="PTHR11439:SF517">
    <property type="entry name" value="CYSTEINE-RICH RLK (RECEPTOR-LIKE PROTEIN KINASE) 8"/>
    <property type="match status" value="1"/>
</dbReference>
<dbReference type="Pfam" id="PF07727">
    <property type="entry name" value="RVT_2"/>
    <property type="match status" value="2"/>
</dbReference>
<dbReference type="AlphaFoldDB" id="A0AAV3QXX8"/>
<proteinExistence type="predicted"/>
<dbReference type="PANTHER" id="PTHR11439">
    <property type="entry name" value="GAG-POL-RELATED RETROTRANSPOSON"/>
    <property type="match status" value="1"/>
</dbReference>
<name>A0AAV3QXX8_LITER</name>
<keyword evidence="2" id="KW-0812">Transmembrane</keyword>
<dbReference type="InterPro" id="IPR043502">
    <property type="entry name" value="DNA/RNA_pol_sf"/>
</dbReference>
<comment type="caution">
    <text evidence="2">The sequence shown here is derived from an EMBL/GenBank/DDBJ whole genome shotgun (WGS) entry which is preliminary data.</text>
</comment>
<evidence type="ECO:0000313" key="2">
    <source>
        <dbReference type="EMBL" id="GAA0168533.1"/>
    </source>
</evidence>
<dbReference type="CDD" id="cd09272">
    <property type="entry name" value="RNase_HI_RT_Ty1"/>
    <property type="match status" value="1"/>
</dbReference>
<feature type="domain" description="Reverse transcriptase Ty1/copia-type" evidence="1">
    <location>
        <begin position="120"/>
        <end position="184"/>
    </location>
</feature>
<gene>
    <name evidence="2" type="ORF">LIER_40582</name>
</gene>
<keyword evidence="3" id="KW-1185">Reference proteome</keyword>
<evidence type="ECO:0000313" key="3">
    <source>
        <dbReference type="Proteomes" id="UP001454036"/>
    </source>
</evidence>
<accession>A0AAV3QXX8</accession>
<protein>
    <submittedName>
        <fullName evidence="2">Transmembrane signal receptor</fullName>
    </submittedName>
</protein>
<reference evidence="2 3" key="1">
    <citation type="submission" date="2024-01" db="EMBL/GenBank/DDBJ databases">
        <title>The complete chloroplast genome sequence of Lithospermum erythrorhizon: insights into the phylogenetic relationship among Boraginaceae species and the maternal lineages of purple gromwells.</title>
        <authorList>
            <person name="Okada T."/>
            <person name="Watanabe K."/>
        </authorList>
    </citation>
    <scope>NUCLEOTIDE SEQUENCE [LARGE SCALE GENOMIC DNA]</scope>
</reference>
<keyword evidence="2" id="KW-0675">Receptor</keyword>
<dbReference type="SUPFAM" id="SSF56672">
    <property type="entry name" value="DNA/RNA polymerases"/>
    <property type="match status" value="1"/>
</dbReference>
<keyword evidence="2" id="KW-0472">Membrane</keyword>